<keyword evidence="5" id="KW-1185">Reference proteome</keyword>
<keyword evidence="1" id="KW-0233">DNA recombination</keyword>
<dbReference type="GO" id="GO:0015074">
    <property type="term" value="P:DNA integration"/>
    <property type="evidence" value="ECO:0007669"/>
    <property type="project" value="InterPro"/>
</dbReference>
<evidence type="ECO:0000256" key="1">
    <source>
        <dbReference type="ARBA" id="ARBA00023172"/>
    </source>
</evidence>
<dbReference type="PROSITE" id="PS51898">
    <property type="entry name" value="TYR_RECOMBINASE"/>
    <property type="match status" value="1"/>
</dbReference>
<dbReference type="EMBL" id="LT828648">
    <property type="protein sequence ID" value="SLM47036.1"/>
    <property type="molecule type" value="Genomic_DNA"/>
</dbReference>
<evidence type="ECO:0000256" key="2">
    <source>
        <dbReference type="SAM" id="MobiDB-lite"/>
    </source>
</evidence>
<protein>
    <submittedName>
        <fullName evidence="4">Putative Phage integrase</fullName>
    </submittedName>
</protein>
<dbReference type="Pfam" id="PF00589">
    <property type="entry name" value="Phage_integrase"/>
    <property type="match status" value="1"/>
</dbReference>
<reference evidence="4 5" key="1">
    <citation type="submission" date="2017-03" db="EMBL/GenBank/DDBJ databases">
        <authorList>
            <person name="Afonso C.L."/>
            <person name="Miller P.J."/>
            <person name="Scott M.A."/>
            <person name="Spackman E."/>
            <person name="Goraichik I."/>
            <person name="Dimitrov K.M."/>
            <person name="Suarez D.L."/>
            <person name="Swayne D.E."/>
        </authorList>
    </citation>
    <scope>NUCLEOTIDE SEQUENCE [LARGE SCALE GENOMIC DNA]</scope>
    <source>
        <strain evidence="4">Genome sequencing of Nitrospira japonica strain NJ11</strain>
    </source>
</reference>
<dbReference type="Gene3D" id="1.10.443.10">
    <property type="entry name" value="Intergrase catalytic core"/>
    <property type="match status" value="1"/>
</dbReference>
<proteinExistence type="predicted"/>
<gene>
    <name evidence="4" type="ORF">NSJP_0864</name>
</gene>
<feature type="domain" description="Tyr recombinase" evidence="3">
    <location>
        <begin position="1"/>
        <end position="56"/>
    </location>
</feature>
<dbReference type="GO" id="GO:0006310">
    <property type="term" value="P:DNA recombination"/>
    <property type="evidence" value="ECO:0007669"/>
    <property type="project" value="UniProtKB-KW"/>
</dbReference>
<accession>A0A1W1I1Z6</accession>
<feature type="region of interest" description="Disordered" evidence="2">
    <location>
        <begin position="69"/>
        <end position="101"/>
    </location>
</feature>
<dbReference type="InterPro" id="IPR013762">
    <property type="entry name" value="Integrase-like_cat_sf"/>
</dbReference>
<dbReference type="GO" id="GO:0003677">
    <property type="term" value="F:DNA binding"/>
    <property type="evidence" value="ECO:0007669"/>
    <property type="project" value="InterPro"/>
</dbReference>
<dbReference type="SUPFAM" id="SSF56349">
    <property type="entry name" value="DNA breaking-rejoining enzymes"/>
    <property type="match status" value="1"/>
</dbReference>
<sequence length="118" mass="13082">MRQVRFHDLRHTFASLLLQNGESPVYVKDQMGHSSIQVTVDLYGHLIPGGNQQAVDPLDTPMEYATCKPESATSAQPAQTNHGPVSSDRMRNPAVRRGAYGVDDGFRTRDLRIHNPAL</sequence>
<dbReference type="InterPro" id="IPR011010">
    <property type="entry name" value="DNA_brk_join_enz"/>
</dbReference>
<dbReference type="InterPro" id="IPR002104">
    <property type="entry name" value="Integrase_catalytic"/>
</dbReference>
<dbReference type="Proteomes" id="UP000192042">
    <property type="component" value="Chromosome I"/>
</dbReference>
<evidence type="ECO:0000259" key="3">
    <source>
        <dbReference type="PROSITE" id="PS51898"/>
    </source>
</evidence>
<evidence type="ECO:0000313" key="4">
    <source>
        <dbReference type="EMBL" id="SLM47036.1"/>
    </source>
</evidence>
<evidence type="ECO:0000313" key="5">
    <source>
        <dbReference type="Proteomes" id="UP000192042"/>
    </source>
</evidence>
<dbReference type="STRING" id="1325564.NSJP_0864"/>
<name>A0A1W1I1Z6_9BACT</name>
<dbReference type="AlphaFoldDB" id="A0A1W1I1Z6"/>
<feature type="compositionally biased region" description="Polar residues" evidence="2">
    <location>
        <begin position="71"/>
        <end position="84"/>
    </location>
</feature>
<organism evidence="4 5">
    <name type="scientific">Nitrospira japonica</name>
    <dbReference type="NCBI Taxonomy" id="1325564"/>
    <lineage>
        <taxon>Bacteria</taxon>
        <taxon>Pseudomonadati</taxon>
        <taxon>Nitrospirota</taxon>
        <taxon>Nitrospiria</taxon>
        <taxon>Nitrospirales</taxon>
        <taxon>Nitrospiraceae</taxon>
        <taxon>Nitrospira</taxon>
    </lineage>
</organism>
<dbReference type="KEGG" id="nja:NSJP_0864"/>